<feature type="region of interest" description="Disordered" evidence="1">
    <location>
        <begin position="1"/>
        <end position="24"/>
    </location>
</feature>
<keyword evidence="3" id="KW-1185">Reference proteome</keyword>
<evidence type="ECO:0000256" key="1">
    <source>
        <dbReference type="SAM" id="MobiDB-lite"/>
    </source>
</evidence>
<proteinExistence type="predicted"/>
<reference evidence="2" key="1">
    <citation type="journal article" date="2017" name="Nature">
        <title>The genome of Chenopodium quinoa.</title>
        <authorList>
            <person name="Jarvis D.E."/>
            <person name="Ho Y.S."/>
            <person name="Lightfoot D.J."/>
            <person name="Schmoeckel S.M."/>
            <person name="Li B."/>
            <person name="Borm T.J.A."/>
            <person name="Ohyanagi H."/>
            <person name="Mineta K."/>
            <person name="Michell C.T."/>
            <person name="Saber N."/>
            <person name="Kharbatia N.M."/>
            <person name="Rupper R.R."/>
            <person name="Sharp A.R."/>
            <person name="Dally N."/>
            <person name="Boughton B.A."/>
            <person name="Woo Y.H."/>
            <person name="Gao G."/>
            <person name="Schijlen E.G.W.M."/>
            <person name="Guo X."/>
            <person name="Momin A.A."/>
            <person name="Negrao S."/>
            <person name="Al-Babili S."/>
            <person name="Gehring C."/>
            <person name="Roessner U."/>
            <person name="Jung C."/>
            <person name="Murphy K."/>
            <person name="Arold S.T."/>
            <person name="Gojobori T."/>
            <person name="van der Linden C.G."/>
            <person name="van Loo E.N."/>
            <person name="Jellen E.N."/>
            <person name="Maughan P.J."/>
            <person name="Tester M."/>
        </authorList>
    </citation>
    <scope>NUCLEOTIDE SEQUENCE [LARGE SCALE GENOMIC DNA]</scope>
    <source>
        <strain evidence="2">cv. PI 614886</strain>
    </source>
</reference>
<dbReference type="EnsemblPlants" id="AUR62017464-RA">
    <property type="protein sequence ID" value="AUR62017464-RA:cds"/>
    <property type="gene ID" value="AUR62017464"/>
</dbReference>
<evidence type="ECO:0000313" key="2">
    <source>
        <dbReference type="EnsemblPlants" id="AUR62017464-RA:cds"/>
    </source>
</evidence>
<name>A0A803LR85_CHEQI</name>
<protein>
    <submittedName>
        <fullName evidence="2">Uncharacterized protein</fullName>
    </submittedName>
</protein>
<accession>A0A803LR85</accession>
<evidence type="ECO:0000313" key="3">
    <source>
        <dbReference type="Proteomes" id="UP000596660"/>
    </source>
</evidence>
<sequence length="191" mass="20930">MINDPPPNNNHLRSHRMGVLVSPPPRSNAGTLNINFNNSAIGVFIGPNPPSATYVQHVINQRYRNWGVNLTRLQELEDIPLGERALFNVNSDSDFISNSSNDTVYFSGSGSSSDSEVDHDNVMEARAEMETVRLSPGRRLGMGRDPYAEFAPSNFINSPSRSNFTQSRNLGAFGSGSRINPGPVNQVDRLA</sequence>
<organism evidence="2 3">
    <name type="scientific">Chenopodium quinoa</name>
    <name type="common">Quinoa</name>
    <dbReference type="NCBI Taxonomy" id="63459"/>
    <lineage>
        <taxon>Eukaryota</taxon>
        <taxon>Viridiplantae</taxon>
        <taxon>Streptophyta</taxon>
        <taxon>Embryophyta</taxon>
        <taxon>Tracheophyta</taxon>
        <taxon>Spermatophyta</taxon>
        <taxon>Magnoliopsida</taxon>
        <taxon>eudicotyledons</taxon>
        <taxon>Gunneridae</taxon>
        <taxon>Pentapetalae</taxon>
        <taxon>Caryophyllales</taxon>
        <taxon>Chenopodiaceae</taxon>
        <taxon>Chenopodioideae</taxon>
        <taxon>Atripliceae</taxon>
        <taxon>Chenopodium</taxon>
    </lineage>
</organism>
<feature type="region of interest" description="Disordered" evidence="1">
    <location>
        <begin position="172"/>
        <end position="191"/>
    </location>
</feature>
<reference evidence="2" key="2">
    <citation type="submission" date="2021-03" db="UniProtKB">
        <authorList>
            <consortium name="EnsemblPlants"/>
        </authorList>
    </citation>
    <scope>IDENTIFICATION</scope>
</reference>
<dbReference type="AlphaFoldDB" id="A0A803LR85"/>
<dbReference type="Proteomes" id="UP000596660">
    <property type="component" value="Unplaced"/>
</dbReference>
<dbReference type="Gramene" id="AUR62017464-RA">
    <property type="protein sequence ID" value="AUR62017464-RA:cds"/>
    <property type="gene ID" value="AUR62017464"/>
</dbReference>